<feature type="region of interest" description="Disordered" evidence="2">
    <location>
        <begin position="1142"/>
        <end position="1188"/>
    </location>
</feature>
<dbReference type="Gene3D" id="2.30.30.190">
    <property type="entry name" value="CAP Gly-rich-like domain"/>
    <property type="match status" value="1"/>
</dbReference>
<dbReference type="Pfam" id="PF01302">
    <property type="entry name" value="CAP_GLY"/>
    <property type="match status" value="1"/>
</dbReference>
<feature type="compositionally biased region" description="Basic and acidic residues" evidence="2">
    <location>
        <begin position="966"/>
        <end position="979"/>
    </location>
</feature>
<feature type="region of interest" description="Disordered" evidence="2">
    <location>
        <begin position="939"/>
        <end position="988"/>
    </location>
</feature>
<feature type="domain" description="CAP-Gly" evidence="3">
    <location>
        <begin position="2120"/>
        <end position="2162"/>
    </location>
</feature>
<feature type="compositionally biased region" description="Polar residues" evidence="2">
    <location>
        <begin position="696"/>
        <end position="707"/>
    </location>
</feature>
<dbReference type="InterPro" id="IPR000938">
    <property type="entry name" value="CAP-Gly_domain"/>
</dbReference>
<feature type="region of interest" description="Disordered" evidence="2">
    <location>
        <begin position="122"/>
        <end position="148"/>
    </location>
</feature>
<dbReference type="OrthoDB" id="306254at2759"/>
<evidence type="ECO:0000259" key="3">
    <source>
        <dbReference type="PROSITE" id="PS50245"/>
    </source>
</evidence>
<evidence type="ECO:0000313" key="4">
    <source>
        <dbReference type="Proteomes" id="UP000515156"/>
    </source>
</evidence>
<dbReference type="SMART" id="SM01052">
    <property type="entry name" value="CAP_GLY"/>
    <property type="match status" value="1"/>
</dbReference>
<feature type="compositionally biased region" description="Polar residues" evidence="2">
    <location>
        <begin position="2217"/>
        <end position="2230"/>
    </location>
</feature>
<accession>A0A6P7YEK5</accession>
<evidence type="ECO:0000256" key="1">
    <source>
        <dbReference type="SAM" id="Coils"/>
    </source>
</evidence>
<keyword evidence="1" id="KW-0175">Coiled coil</keyword>
<dbReference type="GO" id="GO:0005813">
    <property type="term" value="C:centrosome"/>
    <property type="evidence" value="ECO:0007669"/>
    <property type="project" value="InterPro"/>
</dbReference>
<feature type="compositionally biased region" description="Basic and acidic residues" evidence="2">
    <location>
        <begin position="1864"/>
        <end position="1877"/>
    </location>
</feature>
<dbReference type="Proteomes" id="UP000515156">
    <property type="component" value="Chromosome 6"/>
</dbReference>
<dbReference type="InParanoid" id="A0A6P7YEK5"/>
<dbReference type="RefSeq" id="XP_030063478.1">
    <property type="nucleotide sequence ID" value="XM_030207618.1"/>
</dbReference>
<feature type="compositionally biased region" description="Basic and acidic residues" evidence="2">
    <location>
        <begin position="490"/>
        <end position="501"/>
    </location>
</feature>
<feature type="compositionally biased region" description="Basic and acidic residues" evidence="2">
    <location>
        <begin position="796"/>
        <end position="805"/>
    </location>
</feature>
<feature type="region of interest" description="Disordered" evidence="2">
    <location>
        <begin position="282"/>
        <end position="407"/>
    </location>
</feature>
<feature type="compositionally biased region" description="Polar residues" evidence="2">
    <location>
        <begin position="1142"/>
        <end position="1151"/>
    </location>
</feature>
<feature type="compositionally biased region" description="Basic and acidic residues" evidence="2">
    <location>
        <begin position="358"/>
        <end position="375"/>
    </location>
</feature>
<dbReference type="GeneID" id="115473023"/>
<evidence type="ECO:0000313" key="5">
    <source>
        <dbReference type="RefSeq" id="XP_030063478.1"/>
    </source>
</evidence>
<feature type="region of interest" description="Disordered" evidence="2">
    <location>
        <begin position="1490"/>
        <end position="1555"/>
    </location>
</feature>
<dbReference type="GO" id="GO:0008017">
    <property type="term" value="F:microtubule binding"/>
    <property type="evidence" value="ECO:0007669"/>
    <property type="project" value="InterPro"/>
</dbReference>
<proteinExistence type="predicted"/>
<feature type="compositionally biased region" description="Polar residues" evidence="2">
    <location>
        <begin position="380"/>
        <end position="392"/>
    </location>
</feature>
<feature type="coiled-coil region" evidence="1">
    <location>
        <begin position="1263"/>
        <end position="1300"/>
    </location>
</feature>
<name>A0A6P7YEK5_9AMPH</name>
<dbReference type="PANTHER" id="PTHR13958">
    <property type="entry name" value="CENTROSOME-ASSOCIATED PROTEIN 350"/>
    <property type="match status" value="1"/>
</dbReference>
<sequence>MTLCILGNTEDKWNMSSRVGCSSTWVEKSPLADVSLAWDSFFKAKDVLQRIENKLDIQTWHQTQAQKVRRWLYLERQLLSGVAERNAEKDNSGSNVRVRATTAAKGDPSFTCRGLQFKKSEENSAHRKCNGSNHSWPIKESSDQNYDKRNASTDMATALYNRRDESSSILLQDSYKEPVVCAFHSVYSPSKTPHALIGLESRGNEAKISTKMGSSKKSMEDALGMHEHSLMPPFDNMGFQHDTSSSSLLSPPSLQDGMYIQKLECLRNRSADSRLEMLKNRIREQRQGYSKTSPGPWRAPQPAKRIPAKQKLRKVTFAPPPPVYKGFSSPSVKPVKLPCDEGENADSENLRITTPEYLWRKDFKPGTQDRKEGRIKTKNKTPNPASGSSRSTCPKKRLSTPGSKLYSASAWREGQKLIRKMLGPPPTCPKLETAASLHEDKTSDNKSEAVVNVVTAQEETVNTVGSVIDKNDTPEGKKSCQPAQEYPVRTADKQPIRDEPNGRSSLMVLNTPECTQEQEQNRSSRNVLLKNSRNCKESWGKGASPPRSKTASSSPPVKESDKENDKLLGGKKGKSCKSHGYSVEEVRAYISKKVAQRQMKDHEEKKSVKKALELKKKRLEEVFRKQKDAFLRKQRQRKANPRAAGSKVKSERNGEDESVSSNKKAPEAWALLTSLSLLADEDKGNGTLHPQRKNHITNIRDMSSYSPTPDFETDSFSPLKLKDLNCCCSRYPLFKHYLHKRSYTNTDIKQGFTEETLKSPQYKNKQERVQAIQVIAKKLEDRIDLEAQRLSALQGGERRDTDPDNFRNSSSSKDEFKNKLDRMLNINPCFTVPSLQSFPLPADLVQGKSGSTFHEGARKEDDCESNLECEKTEAERENIVGGVLSNSTTVSEELPWNSELGILDGLEERKKMKDTNANQSGAGLKHSWKATLMQETEKWGSTATSPRSGLFCTSPQEGRLRHRDHWKTDASGESKDPESIIKSPPGTKLYSLKLEGSGKVKDTNENLGNGDENYTYPEKNYRDCLHNVQQRSLDLIRKLKIHQQHQEQELATLRHRAELEAQETQKSFDEFLTQKLKWLSDSKRNDIIEPSAVDCEENLENQQFLDDTKYLACASDIPSGDRMESQKKPCPKQSLQIMGTWSNFKDPLSTNSDDKPRPFHSMSPLSELSNSERQIAEGSGDSSEQLTDSTSMWSEISQLYGGPPTFSRFTLEMAQQCLRDEELRARHQSALLRLREEALQEKTKAELSWLEHQKMRLDVKRDYQKVADIVKQQQEILSRLQQEQAEISHLQNIFRAAHQERKLLLKQQRSVERIQQSTVHLQQKLYGSEKGQKALHSERRTKNRMQCTRRTARVRCPDMDVLKLETIIPVDPNNDTIEQVFREHSFENGEMHGQLIVLLEHLEQTEPAVLLDKPTEDHSCQDTVGDVPERESTSYPVLDLNINTAAELEKISASSEEMRGNLDLTHEEGKTPAEGQKIWELPTPLQQDATAVNKQEKEKTSGQVEERFAEGEQPALHASSDQSNSFMKASVPKAHPSSISSTESNDSSHGSHVTSYTSLPEFQKVSAVLIDISESSVSLSEAEGENIQDTDISEPEVSDTEEKQAEALRKMESVKEENQLLFSTKSKEPLNYETNDNVALQAFKLYSEDQSNVSAHYIVPELHVITLSNRGSQMPLKGETILFQGEKSIEKVEVLPNETLKVCLEDYKENQLVSERDSDPEERLELSDSLNISLSYSESFTDVDENLEQGPITPVDKTEMESDVGQCTGVYVFKDCAKTVSPVTEELKSTFSLQPKNATSSEKVPVAIVSSISDNATDNEKYSVEGQVSSESDTMAPVQKSNLMNPKNVFNTTETCSSGINEPQRMRKDNEDQSHTEDLASKKIKTVPFLIQSTENLLPQIHSFQTQSEENVTFISDEGLISIDEDTLSEILSPIDEVLSYKTADLFSIEKDFSFPREDLPSPPEQAASINSDEMNDITEDFPSPPEQMMESENEGLDSTLNGKFLEEQTFLSDDLPLPPSDIMFGPSGEDGNAIVRPTGVKNIFQEKDPESQQMGSSSILNTDFLSSRNTQTKIFTKQLKPFLTLSEAEVDSSDPMLFYEIGCRVLVKQTQPGTLKYKGYTSFDEGYWAGVALDKPEGDHDGTYKGIRYFECTKNCGIFIRPNEISHLLNYAKNSSGSSTDEDPDDDASPPKDYKYGDQQRTKLEEQKRKEKYNKTRNPSTWKENNSSSYTSVQTRVEIKEIPSNTGQYVGNGSIPQSFSMHLKPVRGAAEKSQMKDDATESYLEVALSMVEKANSFERQENKLRNIQSLQEIERDKLAEDICTNLTRNLLCDALMAFSETSQKKCKRVLKRNNIKTSKCFGEKHQHKWERFQEMYSDSSEQSSEELDWSMSDLNTFKNCMKSHPKLTPQEAKNITDKIVAKLIDDAMKEYKKITKRQGQKLENNMLVSSGMAHATLPFLRKLLDAGIFGGSGDFAQMGSVLSTEGIITQRQNLYRLDHWQSAPWKKTEEVAFVVPHKSSYVKKLVAHMVDALWSCRTGISRSERVSRPQDHEQEEITEDCWNAESKRVYSQVISDLTYELLQSRSEPSRSSSVQPWLKDKMSTQCSKHILRKQDVNEVKSFIQEEVVKILNLEGNDLETKRKLQRITKFENYRRDRVDLLLIQELQKEEAEWTEYSEDELAVKMKITEDIFESLIADTIEILKKIYLRKTHI</sequence>
<feature type="region of interest" description="Disordered" evidence="2">
    <location>
        <begin position="466"/>
        <end position="579"/>
    </location>
</feature>
<dbReference type="InterPro" id="IPR036859">
    <property type="entry name" value="CAP-Gly_dom_sf"/>
</dbReference>
<feature type="region of interest" description="Disordered" evidence="2">
    <location>
        <begin position="1580"/>
        <end position="1599"/>
    </location>
</feature>
<feature type="region of interest" description="Disordered" evidence="2">
    <location>
        <begin position="2175"/>
        <end position="2230"/>
    </location>
</feature>
<evidence type="ECO:0000256" key="2">
    <source>
        <dbReference type="SAM" id="MobiDB-lite"/>
    </source>
</evidence>
<feature type="region of interest" description="Disordered" evidence="2">
    <location>
        <begin position="631"/>
        <end position="663"/>
    </location>
</feature>
<protein>
    <submittedName>
        <fullName evidence="5">Centrosome-associated protein 350-like</fullName>
    </submittedName>
</protein>
<organism evidence="4 5">
    <name type="scientific">Microcaecilia unicolor</name>
    <dbReference type="NCBI Taxonomy" id="1415580"/>
    <lineage>
        <taxon>Eukaryota</taxon>
        <taxon>Metazoa</taxon>
        <taxon>Chordata</taxon>
        <taxon>Craniata</taxon>
        <taxon>Vertebrata</taxon>
        <taxon>Euteleostomi</taxon>
        <taxon>Amphibia</taxon>
        <taxon>Gymnophiona</taxon>
        <taxon>Siphonopidae</taxon>
        <taxon>Microcaecilia</taxon>
    </lineage>
</organism>
<dbReference type="KEGG" id="muo:115473023"/>
<feature type="region of interest" description="Disordered" evidence="2">
    <location>
        <begin position="1856"/>
        <end position="1877"/>
    </location>
</feature>
<dbReference type="PANTHER" id="PTHR13958:SF3">
    <property type="entry name" value="CAP-GLY DOMAIN-CONTAINING PROTEIN-RELATED"/>
    <property type="match status" value="1"/>
</dbReference>
<feature type="compositionally biased region" description="Basic and acidic residues" evidence="2">
    <location>
        <begin position="2190"/>
        <end position="2210"/>
    </location>
</feature>
<feature type="compositionally biased region" description="Basic and acidic residues" evidence="2">
    <location>
        <begin position="469"/>
        <end position="478"/>
    </location>
</feature>
<feature type="region of interest" description="Disordered" evidence="2">
    <location>
        <begin position="683"/>
        <end position="712"/>
    </location>
</feature>
<dbReference type="InterPro" id="IPR028750">
    <property type="entry name" value="CEP350/CC187"/>
</dbReference>
<feature type="region of interest" description="Disordered" evidence="2">
    <location>
        <begin position="794"/>
        <end position="814"/>
    </location>
</feature>
<feature type="compositionally biased region" description="Polar residues" evidence="2">
    <location>
        <begin position="1163"/>
        <end position="1173"/>
    </location>
</feature>
<dbReference type="PROSITE" id="PS50245">
    <property type="entry name" value="CAP_GLY_2"/>
    <property type="match status" value="1"/>
</dbReference>
<feature type="coiled-coil region" evidence="1">
    <location>
        <begin position="602"/>
        <end position="629"/>
    </location>
</feature>
<dbReference type="SUPFAM" id="SSF74924">
    <property type="entry name" value="Cap-Gly domain"/>
    <property type="match status" value="1"/>
</dbReference>
<feature type="compositionally biased region" description="Polar residues" evidence="2">
    <location>
        <begin position="502"/>
        <end position="532"/>
    </location>
</feature>
<feature type="compositionally biased region" description="Low complexity" evidence="2">
    <location>
        <begin position="1537"/>
        <end position="1548"/>
    </location>
</feature>
<reference evidence="5" key="1">
    <citation type="submission" date="2025-08" db="UniProtKB">
        <authorList>
            <consortium name="RefSeq"/>
        </authorList>
    </citation>
    <scope>IDENTIFICATION</scope>
</reference>
<feature type="compositionally biased region" description="Acidic residues" evidence="2">
    <location>
        <begin position="1582"/>
        <end position="1599"/>
    </location>
</feature>
<feature type="compositionally biased region" description="Basic and acidic residues" evidence="2">
    <location>
        <begin position="1494"/>
        <end position="1510"/>
    </location>
</feature>
<gene>
    <name evidence="5" type="primary">LOC115473023</name>
</gene>
<keyword evidence="4" id="KW-1185">Reference proteome</keyword>
<dbReference type="GO" id="GO:0034453">
    <property type="term" value="P:microtubule anchoring"/>
    <property type="evidence" value="ECO:0007669"/>
    <property type="project" value="InterPro"/>
</dbReference>
<feature type="compositionally biased region" description="Polar residues" evidence="2">
    <location>
        <begin position="939"/>
        <end position="956"/>
    </location>
</feature>
<feature type="compositionally biased region" description="Basic and acidic residues" evidence="2">
    <location>
        <begin position="558"/>
        <end position="568"/>
    </location>
</feature>